<dbReference type="InterPro" id="IPR001240">
    <property type="entry name" value="PRAI_dom"/>
</dbReference>
<comment type="pathway">
    <text evidence="2 9">Amino-acid biosynthesis; L-tryptophan biosynthesis; L-tryptophan from chorismate: step 3/5.</text>
</comment>
<dbReference type="PANTHER" id="PTHR42894">
    <property type="entry name" value="N-(5'-PHOSPHORIBOSYL)ANTHRANILATE ISOMERASE"/>
    <property type="match status" value="1"/>
</dbReference>
<evidence type="ECO:0000256" key="2">
    <source>
        <dbReference type="ARBA" id="ARBA00004664"/>
    </source>
</evidence>
<dbReference type="EC" id="5.3.1.24" evidence="3 9"/>
<evidence type="ECO:0000256" key="8">
    <source>
        <dbReference type="ARBA" id="ARBA00023235"/>
    </source>
</evidence>
<keyword evidence="5 9" id="KW-0028">Amino-acid biosynthesis</keyword>
<comment type="catalytic activity">
    <reaction evidence="1 9">
        <text>N-(5-phospho-beta-D-ribosyl)anthranilate = 1-(2-carboxyphenylamino)-1-deoxy-D-ribulose 5-phosphate</text>
        <dbReference type="Rhea" id="RHEA:21540"/>
        <dbReference type="ChEBI" id="CHEBI:18277"/>
        <dbReference type="ChEBI" id="CHEBI:58613"/>
        <dbReference type="EC" id="5.3.1.24"/>
    </reaction>
</comment>
<protein>
    <recommendedName>
        <fullName evidence="4 9">N-(5'-phosphoribosyl)anthranilate isomerase</fullName>
        <shortName evidence="9">PRAI</shortName>
        <ecNumber evidence="3 9">5.3.1.24</ecNumber>
    </recommendedName>
</protein>
<evidence type="ECO:0000256" key="4">
    <source>
        <dbReference type="ARBA" id="ARBA00022272"/>
    </source>
</evidence>
<dbReference type="PANTHER" id="PTHR42894:SF1">
    <property type="entry name" value="N-(5'-PHOSPHORIBOSYL)ANTHRANILATE ISOMERASE"/>
    <property type="match status" value="1"/>
</dbReference>
<dbReference type="GO" id="GO:0000162">
    <property type="term" value="P:L-tryptophan biosynthetic process"/>
    <property type="evidence" value="ECO:0007669"/>
    <property type="project" value="UniProtKB-UniRule"/>
</dbReference>
<dbReference type="SUPFAM" id="SSF51366">
    <property type="entry name" value="Ribulose-phoshate binding barrel"/>
    <property type="match status" value="1"/>
</dbReference>
<dbReference type="UniPathway" id="UPA00035">
    <property type="reaction ID" value="UER00042"/>
</dbReference>
<dbReference type="Proteomes" id="UP000078228">
    <property type="component" value="Unassembled WGS sequence"/>
</dbReference>
<dbReference type="AlphaFoldDB" id="A0A198UQJ7"/>
<dbReference type="NCBIfam" id="NF002298">
    <property type="entry name" value="PRK01222.1-4"/>
    <property type="match status" value="1"/>
</dbReference>
<dbReference type="EMBL" id="LXHC01000006">
    <property type="protein sequence ID" value="OAU97527.1"/>
    <property type="molecule type" value="Genomic_DNA"/>
</dbReference>
<evidence type="ECO:0000256" key="1">
    <source>
        <dbReference type="ARBA" id="ARBA00001164"/>
    </source>
</evidence>
<name>A0A198UQJ7_MORCA</name>
<dbReference type="InterPro" id="IPR044643">
    <property type="entry name" value="TrpF_fam"/>
</dbReference>
<feature type="domain" description="N-(5'phosphoribosyl) anthranilate isomerase (PRAI)" evidence="10">
    <location>
        <begin position="16"/>
        <end position="219"/>
    </location>
</feature>
<gene>
    <name evidence="9" type="primary">trpF</name>
    <name evidence="11" type="ORF">AO384_0563</name>
</gene>
<evidence type="ECO:0000256" key="7">
    <source>
        <dbReference type="ARBA" id="ARBA00023141"/>
    </source>
</evidence>
<evidence type="ECO:0000256" key="5">
    <source>
        <dbReference type="ARBA" id="ARBA00022605"/>
    </source>
</evidence>
<evidence type="ECO:0000313" key="12">
    <source>
        <dbReference type="Proteomes" id="UP000078228"/>
    </source>
</evidence>
<comment type="caution">
    <text evidence="11">The sequence shown here is derived from an EMBL/GenBank/DDBJ whole genome shotgun (WGS) entry which is preliminary data.</text>
</comment>
<comment type="similarity">
    <text evidence="9">Belongs to the TrpF family.</text>
</comment>
<dbReference type="InterPro" id="IPR013785">
    <property type="entry name" value="Aldolase_TIM"/>
</dbReference>
<keyword evidence="12" id="KW-1185">Reference proteome</keyword>
<accession>A0A198UQJ7</accession>
<dbReference type="InterPro" id="IPR011060">
    <property type="entry name" value="RibuloseP-bd_barrel"/>
</dbReference>
<evidence type="ECO:0000259" key="10">
    <source>
        <dbReference type="Pfam" id="PF00697"/>
    </source>
</evidence>
<keyword evidence="7 9" id="KW-0057">Aromatic amino acid biosynthesis</keyword>
<dbReference type="Gene3D" id="3.20.20.70">
    <property type="entry name" value="Aldolase class I"/>
    <property type="match status" value="1"/>
</dbReference>
<dbReference type="Pfam" id="PF00697">
    <property type="entry name" value="PRAI"/>
    <property type="match status" value="1"/>
</dbReference>
<evidence type="ECO:0000256" key="3">
    <source>
        <dbReference type="ARBA" id="ARBA00012572"/>
    </source>
</evidence>
<proteinExistence type="inferred from homology"/>
<dbReference type="PATRIC" id="fig|480.237.peg.1207"/>
<dbReference type="GO" id="GO:0004640">
    <property type="term" value="F:phosphoribosylanthranilate isomerase activity"/>
    <property type="evidence" value="ECO:0007669"/>
    <property type="project" value="UniProtKB-UniRule"/>
</dbReference>
<sequence>MTYSLKDAPQSVMRIKFCGFRRAQDVQAAVAVGVDAIGLVFYPPSPRSVDVSLAQTLVAHIPAFVSIVALVVNISDDELIHIANTVPFDVIQFHGDESASECQRQAALVGKRWIKALRIDASRHDAQAITQMVNEYHAKGAVSILLDAYHADKFGGTGERFDWSIIPEHASLPIILAGGLTPENVALTKRLPIHAVDVSGGIESAKGVKDIGKMQAFIAAVR</sequence>
<keyword evidence="6 9" id="KW-0822">Tryptophan biosynthesis</keyword>
<evidence type="ECO:0000313" key="11">
    <source>
        <dbReference type="EMBL" id="OAU97527.1"/>
    </source>
</evidence>
<dbReference type="HAMAP" id="MF_00135">
    <property type="entry name" value="PRAI"/>
    <property type="match status" value="1"/>
</dbReference>
<dbReference type="CDD" id="cd00405">
    <property type="entry name" value="PRAI"/>
    <property type="match status" value="1"/>
</dbReference>
<evidence type="ECO:0000256" key="6">
    <source>
        <dbReference type="ARBA" id="ARBA00022822"/>
    </source>
</evidence>
<evidence type="ECO:0000256" key="9">
    <source>
        <dbReference type="HAMAP-Rule" id="MF_00135"/>
    </source>
</evidence>
<keyword evidence="8 9" id="KW-0413">Isomerase</keyword>
<organism evidence="11 12">
    <name type="scientific">Moraxella catarrhalis</name>
    <name type="common">Branhamella catarrhalis</name>
    <dbReference type="NCBI Taxonomy" id="480"/>
    <lineage>
        <taxon>Bacteria</taxon>
        <taxon>Pseudomonadati</taxon>
        <taxon>Pseudomonadota</taxon>
        <taxon>Gammaproteobacteria</taxon>
        <taxon>Moraxellales</taxon>
        <taxon>Moraxellaceae</taxon>
        <taxon>Moraxella</taxon>
    </lineage>
</organism>
<reference evidence="11 12" key="1">
    <citation type="journal article" date="2016" name="Genome Biol. Evol.">
        <title>Comparative Genomic Analyses of the Moraxella catarrhalis Serosensitive and Seroresistant Lineages Demonstrate Their Independent Evolution.</title>
        <authorList>
            <person name="Earl J.P."/>
            <person name="de Vries S.P."/>
            <person name="Ahmed A."/>
            <person name="Powell E."/>
            <person name="Schultz M.P."/>
            <person name="Hermans P.W."/>
            <person name="Hill D.J."/>
            <person name="Zhou Z."/>
            <person name="Constantinidou C.I."/>
            <person name="Hu F.Z."/>
            <person name="Bootsma H.J."/>
            <person name="Ehrlich G.D."/>
        </authorList>
    </citation>
    <scope>NUCLEOTIDE SEQUENCE [LARGE SCALE GENOMIC DNA]</scope>
    <source>
        <strain evidence="11 12">Z7542</strain>
    </source>
</reference>